<organism evidence="2">
    <name type="scientific">marine sediment metagenome</name>
    <dbReference type="NCBI Taxonomy" id="412755"/>
    <lineage>
        <taxon>unclassified sequences</taxon>
        <taxon>metagenomes</taxon>
        <taxon>ecological metagenomes</taxon>
    </lineage>
</organism>
<protein>
    <recommendedName>
        <fullName evidence="1">Type II secretion system protein GspE N-terminal domain-containing protein</fullName>
    </recommendedName>
</protein>
<dbReference type="AlphaFoldDB" id="A0A0F9DG37"/>
<dbReference type="Gene3D" id="3.30.300.160">
    <property type="entry name" value="Type II secretion system, protein E, N-terminal domain"/>
    <property type="match status" value="1"/>
</dbReference>
<proteinExistence type="predicted"/>
<feature type="domain" description="Type II secretion system protein GspE N-terminal" evidence="1">
    <location>
        <begin position="33"/>
        <end position="118"/>
    </location>
</feature>
<dbReference type="InterPro" id="IPR037257">
    <property type="entry name" value="T2SS_E_N_sf"/>
</dbReference>
<sequence length="225" mass="25643">EQKQWGGKLGSVLISKGFISESDLLRVLARQMGVGFVSMWREGIDIKAVRMIKPEVAIEHKLFPFAVDEDTITVGMTDPRNLHVTDDIQFTTGRKLKPVLAALEEIELAIRKYYDRKEVQDWEFENLAAEMDRKKHAPIPKEIGQTVEIGENGAVEVEEEQFEAPDPSQVPAQHMALLSEKKQQRKKTKRSPIIIEKTLVSLINVLIRNGVISKEELVEEMKEKK</sequence>
<evidence type="ECO:0000259" key="1">
    <source>
        <dbReference type="Pfam" id="PF05157"/>
    </source>
</evidence>
<dbReference type="InterPro" id="IPR007831">
    <property type="entry name" value="T2SS_GspE_N"/>
</dbReference>
<dbReference type="SUPFAM" id="SSF160246">
    <property type="entry name" value="EspE N-terminal domain-like"/>
    <property type="match status" value="1"/>
</dbReference>
<comment type="caution">
    <text evidence="2">The sequence shown here is derived from an EMBL/GenBank/DDBJ whole genome shotgun (WGS) entry which is preliminary data.</text>
</comment>
<name>A0A0F9DG37_9ZZZZ</name>
<evidence type="ECO:0000313" key="2">
    <source>
        <dbReference type="EMBL" id="KKL16691.1"/>
    </source>
</evidence>
<accession>A0A0F9DG37</accession>
<feature type="non-terminal residue" evidence="2">
    <location>
        <position position="1"/>
    </location>
</feature>
<dbReference type="Pfam" id="PF05157">
    <property type="entry name" value="MshEN"/>
    <property type="match status" value="1"/>
</dbReference>
<reference evidence="2" key="1">
    <citation type="journal article" date="2015" name="Nature">
        <title>Complex archaea that bridge the gap between prokaryotes and eukaryotes.</title>
        <authorList>
            <person name="Spang A."/>
            <person name="Saw J.H."/>
            <person name="Jorgensen S.L."/>
            <person name="Zaremba-Niedzwiedzka K."/>
            <person name="Martijn J."/>
            <person name="Lind A.E."/>
            <person name="van Eijk R."/>
            <person name="Schleper C."/>
            <person name="Guy L."/>
            <person name="Ettema T.J."/>
        </authorList>
    </citation>
    <scope>NUCLEOTIDE SEQUENCE</scope>
</reference>
<gene>
    <name evidence="2" type="ORF">LCGC14_2493050</name>
</gene>
<dbReference type="EMBL" id="LAZR01039563">
    <property type="protein sequence ID" value="KKL16691.1"/>
    <property type="molecule type" value="Genomic_DNA"/>
</dbReference>